<comment type="caution">
    <text evidence="2">The sequence shown here is derived from an EMBL/GenBank/DDBJ whole genome shotgun (WGS) entry which is preliminary data.</text>
</comment>
<proteinExistence type="predicted"/>
<feature type="compositionally biased region" description="Low complexity" evidence="1">
    <location>
        <begin position="93"/>
        <end position="113"/>
    </location>
</feature>
<keyword evidence="3" id="KW-1185">Reference proteome</keyword>
<accession>A0A4Z2EYV3</accession>
<evidence type="ECO:0000256" key="1">
    <source>
        <dbReference type="SAM" id="MobiDB-lite"/>
    </source>
</evidence>
<evidence type="ECO:0000313" key="3">
    <source>
        <dbReference type="Proteomes" id="UP000314294"/>
    </source>
</evidence>
<name>A0A4Z2EYV3_9TELE</name>
<feature type="compositionally biased region" description="Basic and acidic residues" evidence="1">
    <location>
        <begin position="1"/>
        <end position="14"/>
    </location>
</feature>
<organism evidence="2 3">
    <name type="scientific">Liparis tanakae</name>
    <name type="common">Tanaka's snailfish</name>
    <dbReference type="NCBI Taxonomy" id="230148"/>
    <lineage>
        <taxon>Eukaryota</taxon>
        <taxon>Metazoa</taxon>
        <taxon>Chordata</taxon>
        <taxon>Craniata</taxon>
        <taxon>Vertebrata</taxon>
        <taxon>Euteleostomi</taxon>
        <taxon>Actinopterygii</taxon>
        <taxon>Neopterygii</taxon>
        <taxon>Teleostei</taxon>
        <taxon>Neoteleostei</taxon>
        <taxon>Acanthomorphata</taxon>
        <taxon>Eupercaria</taxon>
        <taxon>Perciformes</taxon>
        <taxon>Cottioidei</taxon>
        <taxon>Cottales</taxon>
        <taxon>Liparidae</taxon>
        <taxon>Liparis</taxon>
    </lineage>
</organism>
<dbReference type="AlphaFoldDB" id="A0A4Z2EYV3"/>
<evidence type="ECO:0000313" key="2">
    <source>
        <dbReference type="EMBL" id="TNN33711.1"/>
    </source>
</evidence>
<feature type="region of interest" description="Disordered" evidence="1">
    <location>
        <begin position="71"/>
        <end position="113"/>
    </location>
</feature>
<dbReference type="Proteomes" id="UP000314294">
    <property type="component" value="Unassembled WGS sequence"/>
</dbReference>
<feature type="region of interest" description="Disordered" evidence="1">
    <location>
        <begin position="1"/>
        <end position="32"/>
    </location>
</feature>
<gene>
    <name evidence="2" type="ORF">EYF80_056123</name>
</gene>
<feature type="compositionally biased region" description="Basic and acidic residues" evidence="1">
    <location>
        <begin position="76"/>
        <end position="92"/>
    </location>
</feature>
<dbReference type="EMBL" id="SRLO01002154">
    <property type="protein sequence ID" value="TNN33711.1"/>
    <property type="molecule type" value="Genomic_DNA"/>
</dbReference>
<reference evidence="2 3" key="1">
    <citation type="submission" date="2019-03" db="EMBL/GenBank/DDBJ databases">
        <title>First draft genome of Liparis tanakae, snailfish: a comprehensive survey of snailfish specific genes.</title>
        <authorList>
            <person name="Kim W."/>
            <person name="Song I."/>
            <person name="Jeong J.-H."/>
            <person name="Kim D."/>
            <person name="Kim S."/>
            <person name="Ryu S."/>
            <person name="Song J.Y."/>
            <person name="Lee S.K."/>
        </authorList>
    </citation>
    <scope>NUCLEOTIDE SEQUENCE [LARGE SCALE GENOMIC DNA]</scope>
    <source>
        <tissue evidence="2">Muscle</tissue>
    </source>
</reference>
<protein>
    <submittedName>
        <fullName evidence="2">Uncharacterized protein</fullName>
    </submittedName>
</protein>
<sequence length="159" mass="17100">MVPAEKEGEREKGYIFRGRQGSTQQASGSGMLPGLQDGDGVVGEDRRIFWVLMLLLRRLGRRVLGLPGLSNCAGGGEKRDEGRRQFMQRKEGSSYSVEGRGSSSGRMPAALSPSPLPSYGTSYICKDTGALSSTAASPASTSTHTFSRSLEPRRLISCR</sequence>